<protein>
    <submittedName>
        <fullName evidence="12">Poly(3-hydroxybutyrate) depolymerase</fullName>
    </submittedName>
</protein>
<keyword evidence="7" id="KW-0119">Carbohydrate metabolism</keyword>
<accession>A0ABY2R1S9</accession>
<evidence type="ECO:0000256" key="7">
    <source>
        <dbReference type="ARBA" id="ARBA00023277"/>
    </source>
</evidence>
<dbReference type="Proteomes" id="UP000309667">
    <property type="component" value="Unassembled WGS sequence"/>
</dbReference>
<evidence type="ECO:0000256" key="2">
    <source>
        <dbReference type="ARBA" id="ARBA00010278"/>
    </source>
</evidence>
<evidence type="ECO:0000256" key="6">
    <source>
        <dbReference type="ARBA" id="ARBA00022801"/>
    </source>
</evidence>
<gene>
    <name evidence="12" type="ORF">E9677_02015</name>
</gene>
<dbReference type="PANTHER" id="PTHR38050:SF1">
    <property type="entry name" value="FERULOYL ESTERASE C"/>
    <property type="match status" value="1"/>
</dbReference>
<evidence type="ECO:0000256" key="10">
    <source>
        <dbReference type="SAM" id="SignalP"/>
    </source>
</evidence>
<keyword evidence="8" id="KW-0624">Polysaccharide degradation</keyword>
<comment type="function">
    <text evidence="9">Involved in degradation of plant cell walls. Hydrolyzes the feruloyl-arabinose ester bond in arabinoxylans, and the feruloyl-galactose ester bond in pectin. Active against paranitrophenyl-acetate, methyl ferulate and wheat arabinoxylan.</text>
</comment>
<evidence type="ECO:0000256" key="8">
    <source>
        <dbReference type="ARBA" id="ARBA00023326"/>
    </source>
</evidence>
<name>A0ABY2R1S9_9HYPH</name>
<comment type="subcellular location">
    <subcellularLocation>
        <location evidence="1">Secreted</location>
    </subcellularLocation>
</comment>
<keyword evidence="3" id="KW-0964">Secreted</keyword>
<evidence type="ECO:0000256" key="9">
    <source>
        <dbReference type="ARBA" id="ARBA00025250"/>
    </source>
</evidence>
<feature type="signal peptide" evidence="10">
    <location>
        <begin position="1"/>
        <end position="21"/>
    </location>
</feature>
<sequence length="266" mass="28439">MTFRKVLLFAAALLAPSAAHADDCGASVPCVVEDGSYRIEMPVSGTPKGVLVFFHGSKSSAELQMKHRALVEVAHAHGLAFAAVDGLNGTWSHPNAPGRYRDEKRFVGHVLDDLVTRFGFNAKNTLVGGFSQGASMAWYTLCQQGKRTAGAVTFSGVFWNPLPEPKNCVSDMPPVVQIHGSADKTFPLSGRAIGSDFHQGDTFKSIAIIRQQKSCKPDTTVQKVIGGIPCEVTPDCNRGEVALCIHDGGHQVSPEHLDAALKDLGF</sequence>
<evidence type="ECO:0000313" key="12">
    <source>
        <dbReference type="EMBL" id="THV16801.1"/>
    </source>
</evidence>
<dbReference type="EMBL" id="STGT01000001">
    <property type="protein sequence ID" value="THV16801.1"/>
    <property type="molecule type" value="Genomic_DNA"/>
</dbReference>
<keyword evidence="6" id="KW-0378">Hydrolase</keyword>
<dbReference type="PANTHER" id="PTHR38050">
    <property type="match status" value="1"/>
</dbReference>
<evidence type="ECO:0000256" key="1">
    <source>
        <dbReference type="ARBA" id="ARBA00004613"/>
    </source>
</evidence>
<organism evidence="12 13">
    <name type="scientific">Rhizobium rhizophilum</name>
    <dbReference type="NCBI Taxonomy" id="1850373"/>
    <lineage>
        <taxon>Bacteria</taxon>
        <taxon>Pseudomonadati</taxon>
        <taxon>Pseudomonadota</taxon>
        <taxon>Alphaproteobacteria</taxon>
        <taxon>Hyphomicrobiales</taxon>
        <taxon>Rhizobiaceae</taxon>
        <taxon>Rhizobium/Agrobacterium group</taxon>
        <taxon>Rhizobium</taxon>
    </lineage>
</organism>
<reference evidence="12 13" key="1">
    <citation type="submission" date="2019-04" db="EMBL/GenBank/DDBJ databases">
        <title>Genome sequence of strain 7209-2.</title>
        <authorList>
            <person name="Gao J."/>
            <person name="Sun J."/>
        </authorList>
    </citation>
    <scope>NUCLEOTIDE SEQUENCE [LARGE SCALE GENOMIC DNA]</scope>
    <source>
        <strain evidence="12 13">7209-2</strain>
    </source>
</reference>
<evidence type="ECO:0000313" key="13">
    <source>
        <dbReference type="Proteomes" id="UP000309667"/>
    </source>
</evidence>
<dbReference type="InterPro" id="IPR029058">
    <property type="entry name" value="AB_hydrolase_fold"/>
</dbReference>
<evidence type="ECO:0000256" key="5">
    <source>
        <dbReference type="ARBA" id="ARBA00022729"/>
    </source>
</evidence>
<dbReference type="InterPro" id="IPR003140">
    <property type="entry name" value="PLipase/COase/thioEstase"/>
</dbReference>
<feature type="domain" description="Phospholipase/carboxylesterase/thioesterase" evidence="11">
    <location>
        <begin position="119"/>
        <end position="193"/>
    </location>
</feature>
<dbReference type="SUPFAM" id="SSF53474">
    <property type="entry name" value="alpha/beta-Hydrolases"/>
    <property type="match status" value="1"/>
</dbReference>
<comment type="similarity">
    <text evidence="2">Belongs to the faeC family.</text>
</comment>
<comment type="caution">
    <text evidence="12">The sequence shown here is derived from an EMBL/GenBank/DDBJ whole genome shotgun (WGS) entry which is preliminary data.</text>
</comment>
<feature type="chain" id="PRO_5047075268" evidence="10">
    <location>
        <begin position="22"/>
        <end position="266"/>
    </location>
</feature>
<proteinExistence type="inferred from homology"/>
<keyword evidence="4" id="KW-0858">Xylan degradation</keyword>
<dbReference type="Gene3D" id="3.40.50.1820">
    <property type="entry name" value="alpha/beta hydrolase"/>
    <property type="match status" value="1"/>
</dbReference>
<dbReference type="InterPro" id="IPR043595">
    <property type="entry name" value="FaeB/C/D"/>
</dbReference>
<evidence type="ECO:0000259" key="11">
    <source>
        <dbReference type="Pfam" id="PF02230"/>
    </source>
</evidence>
<evidence type="ECO:0000256" key="4">
    <source>
        <dbReference type="ARBA" id="ARBA00022651"/>
    </source>
</evidence>
<dbReference type="RefSeq" id="WP_136556425.1">
    <property type="nucleotide sequence ID" value="NZ_STGT01000001.1"/>
</dbReference>
<evidence type="ECO:0000256" key="3">
    <source>
        <dbReference type="ARBA" id="ARBA00022525"/>
    </source>
</evidence>
<keyword evidence="13" id="KW-1185">Reference proteome</keyword>
<keyword evidence="5 10" id="KW-0732">Signal</keyword>
<dbReference type="Pfam" id="PF02230">
    <property type="entry name" value="Abhydrolase_2"/>
    <property type="match status" value="1"/>
</dbReference>